<organism evidence="9 10">
    <name type="scientific">Scyliorhinus torazame</name>
    <name type="common">Cloudy catshark</name>
    <name type="synonym">Catulus torazame</name>
    <dbReference type="NCBI Taxonomy" id="75743"/>
    <lineage>
        <taxon>Eukaryota</taxon>
        <taxon>Metazoa</taxon>
        <taxon>Chordata</taxon>
        <taxon>Craniata</taxon>
        <taxon>Vertebrata</taxon>
        <taxon>Chondrichthyes</taxon>
        <taxon>Elasmobranchii</taxon>
        <taxon>Galeomorphii</taxon>
        <taxon>Galeoidea</taxon>
        <taxon>Carcharhiniformes</taxon>
        <taxon>Scyliorhinidae</taxon>
        <taxon>Scyliorhinus</taxon>
    </lineage>
</organism>
<proteinExistence type="inferred from homology"/>
<evidence type="ECO:0000259" key="8">
    <source>
        <dbReference type="PROSITE" id="PS50103"/>
    </source>
</evidence>
<keyword evidence="4 6" id="KW-0862">Zinc</keyword>
<feature type="domain" description="C3H1-type" evidence="8">
    <location>
        <begin position="178"/>
        <end position="205"/>
    </location>
</feature>
<evidence type="ECO:0000313" key="9">
    <source>
        <dbReference type="EMBL" id="GCB66766.1"/>
    </source>
</evidence>
<dbReference type="GO" id="GO:0008270">
    <property type="term" value="F:zinc ion binding"/>
    <property type="evidence" value="ECO:0007669"/>
    <property type="project" value="UniProtKB-KW"/>
</dbReference>
<feature type="domain" description="C3H1-type" evidence="8">
    <location>
        <begin position="276"/>
        <end position="303"/>
    </location>
</feature>
<evidence type="ECO:0000256" key="7">
    <source>
        <dbReference type="SAM" id="Coils"/>
    </source>
</evidence>
<dbReference type="Gene3D" id="4.10.1000.10">
    <property type="entry name" value="Zinc finger, CCCH-type"/>
    <property type="match status" value="1"/>
</dbReference>
<dbReference type="GO" id="GO:0003723">
    <property type="term" value="F:RNA binding"/>
    <property type="evidence" value="ECO:0007669"/>
    <property type="project" value="TreeGrafter"/>
</dbReference>
<dbReference type="SMART" id="SM00356">
    <property type="entry name" value="ZnF_C3H1"/>
    <property type="match status" value="6"/>
</dbReference>
<dbReference type="OrthoDB" id="250836at2759"/>
<dbReference type="OMA" id="CRYFHPD"/>
<evidence type="ECO:0000256" key="3">
    <source>
        <dbReference type="ARBA" id="ARBA00022771"/>
    </source>
</evidence>
<feature type="zinc finger region" description="C3H1-type" evidence="6">
    <location>
        <begin position="276"/>
        <end position="303"/>
    </location>
</feature>
<dbReference type="PROSITE" id="PS50103">
    <property type="entry name" value="ZF_C3H1"/>
    <property type="match status" value="6"/>
</dbReference>
<evidence type="ECO:0000256" key="2">
    <source>
        <dbReference type="ARBA" id="ARBA00022737"/>
    </source>
</evidence>
<feature type="zinc finger region" description="C3H1-type" evidence="6">
    <location>
        <begin position="220"/>
        <end position="241"/>
    </location>
</feature>
<evidence type="ECO:0000256" key="6">
    <source>
        <dbReference type="PROSITE-ProRule" id="PRU00723"/>
    </source>
</evidence>
<dbReference type="Pfam" id="PF14608">
    <property type="entry name" value="zf-CCCH_2"/>
    <property type="match status" value="2"/>
</dbReference>
<feature type="zinc finger region" description="C3H1-type" evidence="6">
    <location>
        <begin position="19"/>
        <end position="46"/>
    </location>
</feature>
<comment type="caution">
    <text evidence="9">The sequence shown here is derived from an EMBL/GenBank/DDBJ whole genome shotgun (WGS) entry which is preliminary data.</text>
</comment>
<dbReference type="GO" id="GO:0043484">
    <property type="term" value="P:regulation of RNA splicing"/>
    <property type="evidence" value="ECO:0007669"/>
    <property type="project" value="TreeGrafter"/>
</dbReference>
<dbReference type="InterPro" id="IPR054429">
    <property type="entry name" value="Znf-CCCH_Muscleblind-like"/>
</dbReference>
<dbReference type="PANTHER" id="PTHR12675:SF6">
    <property type="entry name" value="ZINC FINGER CCCH DOMAIN-CONTAINING PROTEIN 10"/>
    <property type="match status" value="1"/>
</dbReference>
<feature type="zinc finger region" description="C3H1-type" evidence="6">
    <location>
        <begin position="178"/>
        <end position="205"/>
    </location>
</feature>
<dbReference type="Proteomes" id="UP000288216">
    <property type="component" value="Unassembled WGS sequence"/>
</dbReference>
<gene>
    <name evidence="9" type="ORF">scyTo_0015041</name>
</gene>
<feature type="domain" description="C3H1-type" evidence="8">
    <location>
        <begin position="19"/>
        <end position="46"/>
    </location>
</feature>
<keyword evidence="10" id="KW-1185">Reference proteome</keyword>
<dbReference type="Pfam" id="PF22628">
    <property type="entry name" value="zf-CCCH_10"/>
    <property type="match status" value="4"/>
</dbReference>
<accession>A0A401P0V6</accession>
<feature type="domain" description="C3H1-type" evidence="8">
    <location>
        <begin position="220"/>
        <end position="241"/>
    </location>
</feature>
<sequence length="548" mass="62472">MSENDTDNLVNSGKYEAGKSKQNVCRDFLRNVCNRGKNCRYFHPDDTEASDLADIRNNTDNLVNMGTGEAGKSKPNICRDFLRNLCNRGKNCRYFHPDDTEASDLTDIRNSTDNLVNMGTDEAGKSKPNICRDFLRNLCSRGKNCRYFHPDDTEPSNHFDLNDDADNLVNNSKYEAGKSKLNVCRDFLRNVCNRGKNCRYFHPDNVEAYSVGDMRHESIFCQYFQNSKCTRENCTFIHGTKGDENYYNKTGKLPAHLQQTVAVTFGLSPSNLPLITKEIPFCRDFLKGKCRRDSKCKFQHLKRDDNDKKSVEHVSSQGRELSPETCRYDRLDDLYETERCDYEQHPKRRKVEGLRFEVFDYSTPSLRPRELNFLEEENHMLRKRNEELKKQVSSLMLTNEVLLEQNADLRKQVKLGILKTGADPMQQPTMHTVTNYNHSIVETHTTLSNQTLRSQPISHQELIAQARAHNALCSEALAQSPPRLSASLSLPYAQAMASPVSMAPLAISTPVAVTQSLPGIAMSYTTTQMVSYPNASQSMRFLCRAEES</sequence>
<dbReference type="InterPro" id="IPR036855">
    <property type="entry name" value="Znf_CCCH_sf"/>
</dbReference>
<dbReference type="Gene3D" id="3.30.1370.210">
    <property type="match status" value="4"/>
</dbReference>
<comment type="similarity">
    <text evidence="5">Belongs to the muscleblind family.</text>
</comment>
<feature type="domain" description="C3H1-type" evidence="8">
    <location>
        <begin position="72"/>
        <end position="99"/>
    </location>
</feature>
<feature type="zinc finger region" description="C3H1-type" evidence="6">
    <location>
        <begin position="125"/>
        <end position="152"/>
    </location>
</feature>
<keyword evidence="1 6" id="KW-0479">Metal-binding</keyword>
<evidence type="ECO:0000313" key="10">
    <source>
        <dbReference type="Proteomes" id="UP000288216"/>
    </source>
</evidence>
<evidence type="ECO:0000256" key="5">
    <source>
        <dbReference type="ARBA" id="ARBA00038226"/>
    </source>
</evidence>
<dbReference type="PANTHER" id="PTHR12675">
    <property type="entry name" value="MUSCLEBLIND-LIKE PROTEIN"/>
    <property type="match status" value="1"/>
</dbReference>
<reference evidence="9 10" key="1">
    <citation type="journal article" date="2018" name="Nat. Ecol. Evol.">
        <title>Shark genomes provide insights into elasmobranch evolution and the origin of vertebrates.</title>
        <authorList>
            <person name="Hara Y"/>
            <person name="Yamaguchi K"/>
            <person name="Onimaru K"/>
            <person name="Kadota M"/>
            <person name="Koyanagi M"/>
            <person name="Keeley SD"/>
            <person name="Tatsumi K"/>
            <person name="Tanaka K"/>
            <person name="Motone F"/>
            <person name="Kageyama Y"/>
            <person name="Nozu R"/>
            <person name="Adachi N"/>
            <person name="Nishimura O"/>
            <person name="Nakagawa R"/>
            <person name="Tanegashima C"/>
            <person name="Kiyatake I"/>
            <person name="Matsumoto R"/>
            <person name="Murakumo K"/>
            <person name="Nishida K"/>
            <person name="Terakita A"/>
            <person name="Kuratani S"/>
            <person name="Sato K"/>
            <person name="Hyodo S Kuraku.S."/>
        </authorList>
    </citation>
    <scope>NUCLEOTIDE SEQUENCE [LARGE SCALE GENOMIC DNA]</scope>
</reference>
<dbReference type="SUPFAM" id="SSF90229">
    <property type="entry name" value="CCCH zinc finger"/>
    <property type="match status" value="4"/>
</dbReference>
<keyword evidence="2" id="KW-0677">Repeat</keyword>
<feature type="domain" description="C3H1-type" evidence="8">
    <location>
        <begin position="125"/>
        <end position="152"/>
    </location>
</feature>
<dbReference type="AlphaFoldDB" id="A0A401P0V6"/>
<name>A0A401P0V6_SCYTO</name>
<feature type="zinc finger region" description="C3H1-type" evidence="6">
    <location>
        <begin position="72"/>
        <end position="99"/>
    </location>
</feature>
<feature type="coiled-coil region" evidence="7">
    <location>
        <begin position="371"/>
        <end position="405"/>
    </location>
</feature>
<dbReference type="InterPro" id="IPR000571">
    <property type="entry name" value="Znf_CCCH"/>
</dbReference>
<evidence type="ECO:0000256" key="1">
    <source>
        <dbReference type="ARBA" id="ARBA00022723"/>
    </source>
</evidence>
<keyword evidence="3 6" id="KW-0863">Zinc-finger</keyword>
<evidence type="ECO:0000256" key="4">
    <source>
        <dbReference type="ARBA" id="ARBA00022833"/>
    </source>
</evidence>
<keyword evidence="7" id="KW-0175">Coiled coil</keyword>
<dbReference type="EMBL" id="BFAA01008331">
    <property type="protein sequence ID" value="GCB66766.1"/>
    <property type="molecule type" value="Genomic_DNA"/>
</dbReference>
<protein>
    <recommendedName>
        <fullName evidence="8">C3H1-type domain-containing protein</fullName>
    </recommendedName>
</protein>